<reference evidence="2 3" key="1">
    <citation type="submission" date="2018-06" db="EMBL/GenBank/DDBJ databases">
        <authorList>
            <consortium name="Pathogen Informatics"/>
            <person name="Doyle S."/>
        </authorList>
    </citation>
    <scope>NUCLEOTIDE SEQUENCE [LARGE SCALE GENOMIC DNA]</scope>
    <source>
        <strain evidence="2 3">NCTC11532</strain>
    </source>
</reference>
<dbReference type="Proteomes" id="UP000255297">
    <property type="component" value="Unassembled WGS sequence"/>
</dbReference>
<dbReference type="EC" id="2.3.1.43" evidence="2"/>
<dbReference type="RefSeq" id="WP_051635613.1">
    <property type="nucleotide sequence ID" value="NZ_CAAAIS010000008.1"/>
</dbReference>
<evidence type="ECO:0000256" key="1">
    <source>
        <dbReference type="ARBA" id="ARBA00022801"/>
    </source>
</evidence>
<dbReference type="GO" id="GO:0004607">
    <property type="term" value="F:phosphatidylcholine-sterol O-acyltransferase activity"/>
    <property type="evidence" value="ECO:0007669"/>
    <property type="project" value="UniProtKB-EC"/>
</dbReference>
<name>A0A378LQB5_9GAMM</name>
<dbReference type="AlphaFoldDB" id="A0A378LQB5"/>
<dbReference type="InterPro" id="IPR051058">
    <property type="entry name" value="GDSL_Est/Lipase"/>
</dbReference>
<keyword evidence="2" id="KW-0012">Acyltransferase</keyword>
<keyword evidence="1" id="KW-0378">Hydrolase</keyword>
<keyword evidence="2" id="KW-0808">Transferase</keyword>
<dbReference type="OrthoDB" id="5659842at2"/>
<dbReference type="PANTHER" id="PTHR45648">
    <property type="entry name" value="GDSL LIPASE/ACYLHYDROLASE FAMILY PROTEIN (AFU_ORTHOLOGUE AFUA_4G14700)"/>
    <property type="match status" value="1"/>
</dbReference>
<accession>A0A378LQB5</accession>
<dbReference type="SUPFAM" id="SSF52266">
    <property type="entry name" value="SGNH hydrolase"/>
    <property type="match status" value="1"/>
</dbReference>
<organism evidence="2 3">
    <name type="scientific">Legionella wadsworthii</name>
    <dbReference type="NCBI Taxonomy" id="28088"/>
    <lineage>
        <taxon>Bacteria</taxon>
        <taxon>Pseudomonadati</taxon>
        <taxon>Pseudomonadota</taxon>
        <taxon>Gammaproteobacteria</taxon>
        <taxon>Legionellales</taxon>
        <taxon>Legionellaceae</taxon>
        <taxon>Legionella</taxon>
    </lineage>
</organism>
<protein>
    <submittedName>
        <fullName evidence="2">Lipolytic enzyme, GDSL family</fullName>
        <ecNumber evidence="2">2.3.1.43</ecNumber>
    </submittedName>
</protein>
<keyword evidence="3" id="KW-1185">Reference proteome</keyword>
<evidence type="ECO:0000313" key="2">
    <source>
        <dbReference type="EMBL" id="STY28964.1"/>
    </source>
</evidence>
<dbReference type="Gene3D" id="3.40.50.1110">
    <property type="entry name" value="SGNH hydrolase"/>
    <property type="match status" value="1"/>
</dbReference>
<evidence type="ECO:0000313" key="3">
    <source>
        <dbReference type="Proteomes" id="UP000255297"/>
    </source>
</evidence>
<dbReference type="InterPro" id="IPR001087">
    <property type="entry name" value="GDSL"/>
</dbReference>
<dbReference type="PANTHER" id="PTHR45648:SF22">
    <property type="entry name" value="GDSL LIPASE_ACYLHYDROLASE FAMILY PROTEIN (AFU_ORTHOLOGUE AFUA_4G14700)"/>
    <property type="match status" value="1"/>
</dbReference>
<gene>
    <name evidence="2" type="ORF">NCTC11532_01141</name>
</gene>
<dbReference type="Pfam" id="PF00657">
    <property type="entry name" value="Lipase_GDSL"/>
    <property type="match status" value="1"/>
</dbReference>
<proteinExistence type="predicted"/>
<sequence length="670" mass="76676">MTDAKIQSRKINPTSEEPKEITHFVIFGDSLSDGKNMGEKFRFLGGWINKLWDKALGLDKSPKERFTNGYTWADVLRANLITKFINDSKIKKDSEHRFAKDNLDNADIGDDILSHAGQRNYTGPEVGAEITRVRRKKREETIEIDHVFGEFPSPNPSNIALARQTKTSTKPIHTKKQAVHANPSRESYDDISDQAIMDPRYREYVEDYYSLDNGRTGQFNGHNFFSNYSQGGATSYDYSGKTTFLSLLHPFTAIKLFFTRLIVSHLSKQVDQFLSDVEKQEDYKDRSKTLITIFSGANDLITANSEPTEAAAKKAVESNIANIEKLMKQGYTNIVLCNLPDLSLTPRFQNKSETERKEAQRISKYYNDLLESRYTELTARLHEKGQACSIDLFKIDTVFSKIYEDIDKKGEQSEYSIYFDKDKLRQPYIQSKDYKLNPNGTSPGAKHMFWDDVHPTATMHALLMSEFYKSKEALGKYKLAAPKEQSAKELCERFRKKYHEKLENDWFGFLPSHKEIQIPYHQSEKALMIILRHALDKKDKKADMLREAMSDLGWWVNGEPNMRIPALADAMWYVDSVKARKLEEQLDPHLAQSKRMQSQLHSPKLMMTALSTGTPSKKAVPSELALPPEVERKLAIMQSSPIKQVEAPLWQPKTGLKETSKDTLSVSCSI</sequence>
<dbReference type="InterPro" id="IPR036514">
    <property type="entry name" value="SGNH_hydro_sf"/>
</dbReference>
<dbReference type="EMBL" id="UGPB01000001">
    <property type="protein sequence ID" value="STY28964.1"/>
    <property type="molecule type" value="Genomic_DNA"/>
</dbReference>
<dbReference type="STRING" id="1122170.GCA_000701265_01878"/>
<dbReference type="GO" id="GO:0016788">
    <property type="term" value="F:hydrolase activity, acting on ester bonds"/>
    <property type="evidence" value="ECO:0007669"/>
    <property type="project" value="InterPro"/>
</dbReference>